<name>A0ABD0LEP8_9CAEN</name>
<proteinExistence type="predicted"/>
<dbReference type="EMBL" id="JACVVK020000055">
    <property type="protein sequence ID" value="KAK7497815.1"/>
    <property type="molecule type" value="Genomic_DNA"/>
</dbReference>
<evidence type="ECO:0000313" key="1">
    <source>
        <dbReference type="EMBL" id="KAK7497815.1"/>
    </source>
</evidence>
<sequence>MDPTYAAKNSSHPAAKLTKTAPTIQIADHRAYHSLIYAKWFLSTLCGVPWGGGGGLKLYSEQIVKKQQTVTGRGV</sequence>
<organism evidence="1 2">
    <name type="scientific">Batillaria attramentaria</name>
    <dbReference type="NCBI Taxonomy" id="370345"/>
    <lineage>
        <taxon>Eukaryota</taxon>
        <taxon>Metazoa</taxon>
        <taxon>Spiralia</taxon>
        <taxon>Lophotrochozoa</taxon>
        <taxon>Mollusca</taxon>
        <taxon>Gastropoda</taxon>
        <taxon>Caenogastropoda</taxon>
        <taxon>Sorbeoconcha</taxon>
        <taxon>Cerithioidea</taxon>
        <taxon>Batillariidae</taxon>
        <taxon>Batillaria</taxon>
    </lineage>
</organism>
<gene>
    <name evidence="1" type="ORF">BaRGS_00010949</name>
</gene>
<comment type="caution">
    <text evidence="1">The sequence shown here is derived from an EMBL/GenBank/DDBJ whole genome shotgun (WGS) entry which is preliminary data.</text>
</comment>
<reference evidence="1 2" key="1">
    <citation type="journal article" date="2023" name="Sci. Data">
        <title>Genome assembly of the Korean intertidal mud-creeper Batillaria attramentaria.</title>
        <authorList>
            <person name="Patra A.K."/>
            <person name="Ho P.T."/>
            <person name="Jun S."/>
            <person name="Lee S.J."/>
            <person name="Kim Y."/>
            <person name="Won Y.J."/>
        </authorList>
    </citation>
    <scope>NUCLEOTIDE SEQUENCE [LARGE SCALE GENOMIC DNA]</scope>
    <source>
        <strain evidence="1">Wonlab-2016</strain>
    </source>
</reference>
<feature type="non-terminal residue" evidence="1">
    <location>
        <position position="75"/>
    </location>
</feature>
<keyword evidence="2" id="KW-1185">Reference proteome</keyword>
<dbReference type="Proteomes" id="UP001519460">
    <property type="component" value="Unassembled WGS sequence"/>
</dbReference>
<protein>
    <submittedName>
        <fullName evidence="1">Uncharacterized protein</fullName>
    </submittedName>
</protein>
<accession>A0ABD0LEP8</accession>
<dbReference type="AlphaFoldDB" id="A0ABD0LEP8"/>
<evidence type="ECO:0000313" key="2">
    <source>
        <dbReference type="Proteomes" id="UP001519460"/>
    </source>
</evidence>